<dbReference type="KEGG" id="smo:SELMODRAFT_74587"/>
<dbReference type="Gramene" id="EFJ37894">
    <property type="protein sequence ID" value="EFJ37894"/>
    <property type="gene ID" value="SELMODRAFT_74587"/>
</dbReference>
<feature type="non-terminal residue" evidence="3">
    <location>
        <position position="423"/>
    </location>
</feature>
<proteinExistence type="predicted"/>
<gene>
    <name evidence="3" type="ORF">SELMODRAFT_74587</name>
</gene>
<dbReference type="AlphaFoldDB" id="D8QR05"/>
<dbReference type="InterPro" id="IPR027356">
    <property type="entry name" value="NPH3_dom"/>
</dbReference>
<reference evidence="3 4" key="1">
    <citation type="journal article" date="2011" name="Science">
        <title>The Selaginella genome identifies genetic changes associated with the evolution of vascular plants.</title>
        <authorList>
            <person name="Banks J.A."/>
            <person name="Nishiyama T."/>
            <person name="Hasebe M."/>
            <person name="Bowman J.L."/>
            <person name="Gribskov M."/>
            <person name="dePamphilis C."/>
            <person name="Albert V.A."/>
            <person name="Aono N."/>
            <person name="Aoyama T."/>
            <person name="Ambrose B.A."/>
            <person name="Ashton N.W."/>
            <person name="Axtell M.J."/>
            <person name="Barker E."/>
            <person name="Barker M.S."/>
            <person name="Bennetzen J.L."/>
            <person name="Bonawitz N.D."/>
            <person name="Chapple C."/>
            <person name="Cheng C."/>
            <person name="Correa L.G."/>
            <person name="Dacre M."/>
            <person name="DeBarry J."/>
            <person name="Dreyer I."/>
            <person name="Elias M."/>
            <person name="Engstrom E.M."/>
            <person name="Estelle M."/>
            <person name="Feng L."/>
            <person name="Finet C."/>
            <person name="Floyd S.K."/>
            <person name="Frommer W.B."/>
            <person name="Fujita T."/>
            <person name="Gramzow L."/>
            <person name="Gutensohn M."/>
            <person name="Harholt J."/>
            <person name="Hattori M."/>
            <person name="Heyl A."/>
            <person name="Hirai T."/>
            <person name="Hiwatashi Y."/>
            <person name="Ishikawa M."/>
            <person name="Iwata M."/>
            <person name="Karol K.G."/>
            <person name="Koehler B."/>
            <person name="Kolukisaoglu U."/>
            <person name="Kubo M."/>
            <person name="Kurata T."/>
            <person name="Lalonde S."/>
            <person name="Li K."/>
            <person name="Li Y."/>
            <person name="Litt A."/>
            <person name="Lyons E."/>
            <person name="Manning G."/>
            <person name="Maruyama T."/>
            <person name="Michael T.P."/>
            <person name="Mikami K."/>
            <person name="Miyazaki S."/>
            <person name="Morinaga S."/>
            <person name="Murata T."/>
            <person name="Mueller-Roeber B."/>
            <person name="Nelson D.R."/>
            <person name="Obara M."/>
            <person name="Oguri Y."/>
            <person name="Olmstead R.G."/>
            <person name="Onodera N."/>
            <person name="Petersen B.L."/>
            <person name="Pils B."/>
            <person name="Prigge M."/>
            <person name="Rensing S.A."/>
            <person name="Riano-Pachon D.M."/>
            <person name="Roberts A.W."/>
            <person name="Sato Y."/>
            <person name="Scheller H.V."/>
            <person name="Schulz B."/>
            <person name="Schulz C."/>
            <person name="Shakirov E.V."/>
            <person name="Shibagaki N."/>
            <person name="Shinohara N."/>
            <person name="Shippen D.E."/>
            <person name="Soerensen I."/>
            <person name="Sotooka R."/>
            <person name="Sugimoto N."/>
            <person name="Sugita M."/>
            <person name="Sumikawa N."/>
            <person name="Tanurdzic M."/>
            <person name="Theissen G."/>
            <person name="Ulvskov P."/>
            <person name="Wakazuki S."/>
            <person name="Weng J.K."/>
            <person name="Willats W.W."/>
            <person name="Wipf D."/>
            <person name="Wolf P.G."/>
            <person name="Yang L."/>
            <person name="Zimmer A.D."/>
            <person name="Zhu Q."/>
            <person name="Mitros T."/>
            <person name="Hellsten U."/>
            <person name="Loque D."/>
            <person name="Otillar R."/>
            <person name="Salamov A."/>
            <person name="Schmutz J."/>
            <person name="Shapiro H."/>
            <person name="Lindquist E."/>
            <person name="Lucas S."/>
            <person name="Rokhsar D."/>
            <person name="Grigoriev I.V."/>
        </authorList>
    </citation>
    <scope>NUCLEOTIDE SEQUENCE [LARGE SCALE GENOMIC DNA]</scope>
</reference>
<accession>D8QR05</accession>
<evidence type="ECO:0000256" key="1">
    <source>
        <dbReference type="ARBA" id="ARBA00022786"/>
    </source>
</evidence>
<evidence type="ECO:0000313" key="3">
    <source>
        <dbReference type="EMBL" id="EFJ37894.1"/>
    </source>
</evidence>
<evidence type="ECO:0000259" key="2">
    <source>
        <dbReference type="PROSITE" id="PS51649"/>
    </source>
</evidence>
<dbReference type="UniPathway" id="UPA00143"/>
<name>D8QR05_SELML</name>
<evidence type="ECO:0000313" key="4">
    <source>
        <dbReference type="Proteomes" id="UP000001514"/>
    </source>
</evidence>
<dbReference type="HOGENOM" id="CLU_005994_5_1_1"/>
<dbReference type="InParanoid" id="D8QR05"/>
<dbReference type="Proteomes" id="UP000001514">
    <property type="component" value="Unassembled WGS sequence"/>
</dbReference>
<organism evidence="4">
    <name type="scientific">Selaginella moellendorffii</name>
    <name type="common">Spikemoss</name>
    <dbReference type="NCBI Taxonomy" id="88036"/>
    <lineage>
        <taxon>Eukaryota</taxon>
        <taxon>Viridiplantae</taxon>
        <taxon>Streptophyta</taxon>
        <taxon>Embryophyta</taxon>
        <taxon>Tracheophyta</taxon>
        <taxon>Lycopodiopsida</taxon>
        <taxon>Selaginellales</taxon>
        <taxon>Selaginellaceae</taxon>
        <taxon>Selaginella</taxon>
    </lineage>
</organism>
<keyword evidence="1" id="KW-0833">Ubl conjugation pathway</keyword>
<protein>
    <recommendedName>
        <fullName evidence="2">NPH3 domain-containing protein</fullName>
    </recommendedName>
</protein>
<sequence>MQCLLVRRSSYFERVLDTIEQDEHLLPPGFPGGAAALDAVVSFCFDSRVPVMRPWNVAALRCAAEFLGMDERRSTSNLSSKADSYLVRVVLRSWPHTLLVLADCYNALLPLAEELGIVGNCLEALATMIVTTIGSSNTSDGGDDDRTWWLEDIVRMPPVFFGRMVRCLRSKGVCERFVGELIVKWTEMWLFSSSSNTSGENDDKNDQPLTLTKSPSTLELLEALAGILPYERTALPVSFLFLLLRYAFAMDASSECKSQIETRISLQLENATLDDFLLPFKSPTKENCERNLELDSMKAIVARGSPNAIQQQQTVSSVAQVWDQYLSEIACDGKISPQKFSELVEVVPAYARANHDQLYKAIHMFLKAHVDASQHERAAVCRALNCLKLSQESCIQAVQNELMPLRTIIQAMFMQQLQTRNAI</sequence>
<dbReference type="PROSITE" id="PS51649">
    <property type="entry name" value="NPH3"/>
    <property type="match status" value="1"/>
</dbReference>
<dbReference type="eggNOG" id="ENOG502QQT1">
    <property type="taxonomic scope" value="Eukaryota"/>
</dbReference>
<dbReference type="Pfam" id="PF03000">
    <property type="entry name" value="NPH3"/>
    <property type="match status" value="1"/>
</dbReference>
<dbReference type="PANTHER" id="PTHR32370">
    <property type="entry name" value="OS12G0117600 PROTEIN"/>
    <property type="match status" value="1"/>
</dbReference>
<dbReference type="EMBL" id="GL377565">
    <property type="protein sequence ID" value="EFJ37894.1"/>
    <property type="molecule type" value="Genomic_DNA"/>
</dbReference>
<dbReference type="InterPro" id="IPR043454">
    <property type="entry name" value="NPH3/RPT2-like"/>
</dbReference>
<dbReference type="GO" id="GO:0016567">
    <property type="term" value="P:protein ubiquitination"/>
    <property type="evidence" value="ECO:0007669"/>
    <property type="project" value="UniProtKB-UniPathway"/>
</dbReference>
<feature type="domain" description="NPH3" evidence="2">
    <location>
        <begin position="147"/>
        <end position="418"/>
    </location>
</feature>
<keyword evidence="4" id="KW-1185">Reference proteome</keyword>